<organism evidence="3 4">
    <name type="scientific">Paenibacillus vandeheii</name>
    <dbReference type="NCBI Taxonomy" id="3035917"/>
    <lineage>
        <taxon>Bacteria</taxon>
        <taxon>Bacillati</taxon>
        <taxon>Bacillota</taxon>
        <taxon>Bacilli</taxon>
        <taxon>Bacillales</taxon>
        <taxon>Paenibacillaceae</taxon>
        <taxon>Paenibacillus</taxon>
    </lineage>
</organism>
<dbReference type="InterPro" id="IPR051532">
    <property type="entry name" value="Ester_Hydrolysis_Enzymes"/>
</dbReference>
<dbReference type="EMBL" id="JAROCD010000003">
    <property type="protein sequence ID" value="MDN4601037.1"/>
    <property type="molecule type" value="Genomic_DNA"/>
</dbReference>
<keyword evidence="1" id="KW-0472">Membrane</keyword>
<dbReference type="RefSeq" id="WP_301245880.1">
    <property type="nucleotide sequence ID" value="NZ_JAROCD010000003.1"/>
</dbReference>
<proteinExistence type="predicted"/>
<dbReference type="Gene3D" id="3.40.50.1110">
    <property type="entry name" value="SGNH hydrolase"/>
    <property type="match status" value="1"/>
</dbReference>
<dbReference type="PANTHER" id="PTHR30383:SF27">
    <property type="entry name" value="SPORE GERMINATION LIPASE LIPC"/>
    <property type="match status" value="1"/>
</dbReference>
<evidence type="ECO:0000259" key="2">
    <source>
        <dbReference type="Pfam" id="PF13472"/>
    </source>
</evidence>
<evidence type="ECO:0000313" key="4">
    <source>
        <dbReference type="Proteomes" id="UP001174205"/>
    </source>
</evidence>
<evidence type="ECO:0000256" key="1">
    <source>
        <dbReference type="SAM" id="Phobius"/>
    </source>
</evidence>
<evidence type="ECO:0000313" key="3">
    <source>
        <dbReference type="EMBL" id="MDN4601037.1"/>
    </source>
</evidence>
<dbReference type="Pfam" id="PF13472">
    <property type="entry name" value="Lipase_GDSL_2"/>
    <property type="match status" value="1"/>
</dbReference>
<keyword evidence="4" id="KW-1185">Reference proteome</keyword>
<dbReference type="InterPro" id="IPR036514">
    <property type="entry name" value="SGNH_hydro_sf"/>
</dbReference>
<keyword evidence="1" id="KW-1133">Transmembrane helix</keyword>
<keyword evidence="1" id="KW-0812">Transmembrane</keyword>
<gene>
    <name evidence="3" type="ORF">P5G61_07380</name>
</gene>
<dbReference type="InterPro" id="IPR013830">
    <property type="entry name" value="SGNH_hydro"/>
</dbReference>
<dbReference type="Proteomes" id="UP001174205">
    <property type="component" value="Unassembled WGS sequence"/>
</dbReference>
<sequence>MAERGGGMVYRYVAIGDSLTVGTGALLGTGFVPLYRRMAETNVRTFVSMDNLGVNGLTSGEMLHMISNNPRVRQSLREADIITLSIGGNDLIRTFKASGGIPNASKMTQVLGETRSNVSQIMRHIRQLKGNSVYMVRTIGLYNPYPQAAEASYWVRQYNSFLNGVGSGNYACAQIYDRFEGRERELLFWDRVHPNAKGYRVIAEQLNRTGYYPFA</sequence>
<protein>
    <submittedName>
        <fullName evidence="3">GDSL-type esterase/lipase family protein</fullName>
    </submittedName>
</protein>
<dbReference type="PANTHER" id="PTHR30383">
    <property type="entry name" value="THIOESTERASE 1/PROTEASE 1/LYSOPHOSPHOLIPASE L1"/>
    <property type="match status" value="1"/>
</dbReference>
<feature type="domain" description="SGNH hydrolase-type esterase" evidence="2">
    <location>
        <begin position="14"/>
        <end position="201"/>
    </location>
</feature>
<name>A0ABT8J956_9BACL</name>
<accession>A0ABT8J956</accession>
<comment type="caution">
    <text evidence="3">The sequence shown here is derived from an EMBL/GenBank/DDBJ whole genome shotgun (WGS) entry which is preliminary data.</text>
</comment>
<dbReference type="SUPFAM" id="SSF52266">
    <property type="entry name" value="SGNH hydrolase"/>
    <property type="match status" value="1"/>
</dbReference>
<feature type="transmembrane region" description="Helical" evidence="1">
    <location>
        <begin position="12"/>
        <end position="35"/>
    </location>
</feature>
<reference evidence="3" key="1">
    <citation type="submission" date="2023-03" db="EMBL/GenBank/DDBJ databases">
        <title>MT1 and MT2 Draft Genomes of Novel Species.</title>
        <authorList>
            <person name="Venkateswaran K."/>
        </authorList>
    </citation>
    <scope>NUCLEOTIDE SEQUENCE</scope>
    <source>
        <strain evidence="3">F6_3S_P_1C</strain>
    </source>
</reference>